<sequence length="596" mass="67413">MGSCCSCCAPAAAQRYEVNDLHDEAEEQAAVQHVPAVVPRDVTPPRPGGSIVPQKLLQRDSPEEELAVVAAPPPPPATPRLANEYARAIDKKETAYRAKILSEEFTDRSALDVQRRWWGDRILDLAAQEDLLEEQRRQHQQLTALASNVDRSGRISPTDLRAAVMVEEFIIAPAAFQSRNMLAESGTGSMRPPSVSDSLTLRLSPLKTRNSINAAGDAGGRMFSTPIGDPIDDVLSATMDDDDARPFYTPPPKLDFHAPQWDDGLSTNSPWRYGALNPFDHGVRMEMVQYLAMFSASPQRMPFQRSMIREINHDRPHSRGDVVQAGDPLLGVVLDEVDGRDVIERYRRHEGFEVGLLEAQERGIRTHMEYGRSLLQLRMDCWTLWLIRFEHHQRMVMEQERFHAVLRLWSGADKRITLRRAYENQLIAAADRAVNRGVRQADAATLASGQQRKVDKLKWDVEKSRLKKPMISAKETFVEKLRAIHAAAPHDATTGVSRARHAQLLSMHMLDIEEERWRDAVALEEKRRWSDIIDLIISLSPSLICAPDLNSILSAKQQARLIAAQLELQKLEKRLEAVFFLPIIYFVPKHIPVHRR</sequence>
<evidence type="ECO:0000313" key="2">
    <source>
        <dbReference type="Proteomes" id="UP000051952"/>
    </source>
</evidence>
<keyword evidence="2" id="KW-1185">Reference proteome</keyword>
<dbReference type="Proteomes" id="UP000051952">
    <property type="component" value="Unassembled WGS sequence"/>
</dbReference>
<organism evidence="1 2">
    <name type="scientific">Bodo saltans</name>
    <name type="common">Flagellated protozoan</name>
    <dbReference type="NCBI Taxonomy" id="75058"/>
    <lineage>
        <taxon>Eukaryota</taxon>
        <taxon>Discoba</taxon>
        <taxon>Euglenozoa</taxon>
        <taxon>Kinetoplastea</taxon>
        <taxon>Metakinetoplastina</taxon>
        <taxon>Eubodonida</taxon>
        <taxon>Bodonidae</taxon>
        <taxon>Bodo</taxon>
    </lineage>
</organism>
<name>A0A0S4IKC5_BODSA</name>
<gene>
    <name evidence="1" type="ORF">BSAL_50785</name>
</gene>
<dbReference type="AlphaFoldDB" id="A0A0S4IKC5"/>
<dbReference type="EMBL" id="CYKH01000047">
    <property type="protein sequence ID" value="CUE65243.1"/>
    <property type="molecule type" value="Genomic_DNA"/>
</dbReference>
<reference evidence="2" key="1">
    <citation type="submission" date="2015-09" db="EMBL/GenBank/DDBJ databases">
        <authorList>
            <consortium name="Pathogen Informatics"/>
        </authorList>
    </citation>
    <scope>NUCLEOTIDE SEQUENCE [LARGE SCALE GENOMIC DNA]</scope>
    <source>
        <strain evidence="2">Lake Konstanz</strain>
    </source>
</reference>
<proteinExistence type="predicted"/>
<evidence type="ECO:0000313" key="1">
    <source>
        <dbReference type="EMBL" id="CUE65243.1"/>
    </source>
</evidence>
<accession>A0A0S4IKC5</accession>
<dbReference type="VEuPathDB" id="TriTrypDB:BSAL_50785"/>
<protein>
    <submittedName>
        <fullName evidence="1">Uncharacterized protein</fullName>
    </submittedName>
</protein>